<organism evidence="2 3">
    <name type="scientific">Colwellia psychrerythraea</name>
    <name type="common">Vibrio psychroerythus</name>
    <dbReference type="NCBI Taxonomy" id="28229"/>
    <lineage>
        <taxon>Bacteria</taxon>
        <taxon>Pseudomonadati</taxon>
        <taxon>Pseudomonadota</taxon>
        <taxon>Gammaproteobacteria</taxon>
        <taxon>Alteromonadales</taxon>
        <taxon>Colwelliaceae</taxon>
        <taxon>Colwellia</taxon>
    </lineage>
</organism>
<dbReference type="OrthoDB" id="6400269at2"/>
<dbReference type="AlphaFoldDB" id="A0A099KNX3"/>
<keyword evidence="1" id="KW-0472">Membrane</keyword>
<gene>
    <name evidence="2" type="ORF">ND2E_3049</name>
</gene>
<reference evidence="2 3" key="1">
    <citation type="submission" date="2014-08" db="EMBL/GenBank/DDBJ databases">
        <title>Genomic and Phenotypic Diversity of Colwellia psychrerythraea strains from Disparate Marine Basins.</title>
        <authorList>
            <person name="Techtmann S.M."/>
            <person name="Stelling S.C."/>
            <person name="Utturkar S.M."/>
            <person name="Alshibli N."/>
            <person name="Harris A."/>
            <person name="Brown S.D."/>
            <person name="Hazen T.C."/>
        </authorList>
    </citation>
    <scope>NUCLEOTIDE SEQUENCE [LARGE SCALE GENOMIC DNA]</scope>
    <source>
        <strain evidence="2 3">ND2E</strain>
    </source>
</reference>
<name>A0A099KNX3_COLPS</name>
<keyword evidence="1" id="KW-1133">Transmembrane helix</keyword>
<sequence>MDVFNVLKDVGLGLLSATPLGKLALPVINAFLPDDKQLTDSSTGIDAKQAIATLSPELQQQLSLAKITQEVEEDKGRTSRYEAMCAADGQETRAKLVNKAMNCLILLSLIFVAAVAYVYSTKGADAAFSYEMGFCFITVSGTFAYVVRAYMGDLKTETTSRHNVINDTPPPTTGLAGVINAIKGR</sequence>
<feature type="transmembrane region" description="Helical" evidence="1">
    <location>
        <begin position="100"/>
        <end position="120"/>
    </location>
</feature>
<evidence type="ECO:0000313" key="2">
    <source>
        <dbReference type="EMBL" id="KGJ92156.1"/>
    </source>
</evidence>
<dbReference type="RefSeq" id="WP_033093822.1">
    <property type="nucleotide sequence ID" value="NZ_JQED01000021.1"/>
</dbReference>
<keyword evidence="1" id="KW-0812">Transmembrane</keyword>
<protein>
    <submittedName>
        <fullName evidence="2">Uncharacterized protein</fullName>
    </submittedName>
</protein>
<accession>A0A099KNX3</accession>
<dbReference type="PATRIC" id="fig|28229.4.peg.2095"/>
<evidence type="ECO:0000256" key="1">
    <source>
        <dbReference type="SAM" id="Phobius"/>
    </source>
</evidence>
<dbReference type="EMBL" id="JQED01000021">
    <property type="protein sequence ID" value="KGJ92156.1"/>
    <property type="molecule type" value="Genomic_DNA"/>
</dbReference>
<evidence type="ECO:0000313" key="3">
    <source>
        <dbReference type="Proteomes" id="UP000029843"/>
    </source>
</evidence>
<proteinExistence type="predicted"/>
<dbReference type="Proteomes" id="UP000029843">
    <property type="component" value="Unassembled WGS sequence"/>
</dbReference>
<comment type="caution">
    <text evidence="2">The sequence shown here is derived from an EMBL/GenBank/DDBJ whole genome shotgun (WGS) entry which is preliminary data.</text>
</comment>
<feature type="transmembrane region" description="Helical" evidence="1">
    <location>
        <begin position="126"/>
        <end position="147"/>
    </location>
</feature>